<reference evidence="1 2" key="1">
    <citation type="submission" date="2016-12" db="EMBL/GenBank/DDBJ databases">
        <authorList>
            <person name="Song W.-J."/>
            <person name="Kurnit D.M."/>
        </authorList>
    </citation>
    <scope>NUCLEOTIDE SEQUENCE [LARGE SCALE GENOMIC DNA]</scope>
    <source>
        <strain evidence="1 2">DSM 30827</strain>
    </source>
</reference>
<proteinExistence type="predicted"/>
<dbReference type="Pfam" id="PF01963">
    <property type="entry name" value="TraB_PrgY_gumN"/>
    <property type="match status" value="1"/>
</dbReference>
<evidence type="ECO:0000313" key="1">
    <source>
        <dbReference type="EMBL" id="AQQ14768.1"/>
    </source>
</evidence>
<dbReference type="InterPro" id="IPR002816">
    <property type="entry name" value="TraB/PrgY/GumN_fam"/>
</dbReference>
<dbReference type="RefSeq" id="WP_095659561.1">
    <property type="nucleotide sequence ID" value="NZ_CP019688.1"/>
</dbReference>
<dbReference type="AlphaFoldDB" id="A0A1Q2HV90"/>
<name>A0A1Q2HV90_9CORY</name>
<gene>
    <name evidence="1" type="ORF">CGLAU_03960</name>
</gene>
<dbReference type="CDD" id="cd14789">
    <property type="entry name" value="Tiki"/>
    <property type="match status" value="1"/>
</dbReference>
<keyword evidence="2" id="KW-1185">Reference proteome</keyword>
<sequence>MHPNERFADSLFWTLKSPEGATSVVAGTVHVIDTSHITMPTAVLEEHLIRLGHLYVEIAPEEMMELTTQMQETGLSALGPQGTGPATPGQLDRLYDFAAGSPVLNPLSEQFPTLSIGVLTQLVKTATQLRSPLFEEPRFEMENHFITVAAERDIPVTGLEQSADQFAHFDADSDLDAALDDYGAKLRGAESNEIFDMFTRYANQDLRLLSDAEQRSDTMLKRNAAMASALDTHLRDTPGLVLLGAAHLPYDTGVLALLADKEWEIGRVDLAVDKH</sequence>
<protein>
    <submittedName>
        <fullName evidence="1">TraB family protein</fullName>
    </submittedName>
</protein>
<dbReference type="Proteomes" id="UP000217209">
    <property type="component" value="Chromosome"/>
</dbReference>
<organism evidence="1 2">
    <name type="scientific">Corynebacterium glaucum</name>
    <dbReference type="NCBI Taxonomy" id="187491"/>
    <lineage>
        <taxon>Bacteria</taxon>
        <taxon>Bacillati</taxon>
        <taxon>Actinomycetota</taxon>
        <taxon>Actinomycetes</taxon>
        <taxon>Mycobacteriales</taxon>
        <taxon>Corynebacteriaceae</taxon>
        <taxon>Corynebacterium</taxon>
    </lineage>
</organism>
<dbReference type="KEGG" id="cgv:CGLAU_03960"/>
<accession>A0A1Q2HV90</accession>
<dbReference type="EMBL" id="CP019688">
    <property type="protein sequence ID" value="AQQ14768.1"/>
    <property type="molecule type" value="Genomic_DNA"/>
</dbReference>
<evidence type="ECO:0000313" key="2">
    <source>
        <dbReference type="Proteomes" id="UP000217209"/>
    </source>
</evidence>
<dbReference type="OrthoDB" id="9798714at2"/>